<protein>
    <recommendedName>
        <fullName evidence="5">RRM domain-containing protein</fullName>
    </recommendedName>
</protein>
<dbReference type="AlphaFoldDB" id="A0AA88DS35"/>
<dbReference type="InterPro" id="IPR025742">
    <property type="entry name" value="CSTF2_hinge"/>
</dbReference>
<dbReference type="InterPro" id="IPR000504">
    <property type="entry name" value="RRM_dom"/>
</dbReference>
<dbReference type="FunFam" id="3.30.70.330:FF:000378">
    <property type="entry name" value="Cleavage stimulating factor 64"/>
    <property type="match status" value="1"/>
</dbReference>
<dbReference type="GO" id="GO:0005847">
    <property type="term" value="C:mRNA cleavage and polyadenylation specificity factor complex"/>
    <property type="evidence" value="ECO:0007669"/>
    <property type="project" value="TreeGrafter"/>
</dbReference>
<evidence type="ECO:0000256" key="2">
    <source>
        <dbReference type="ARBA" id="ARBA00023242"/>
    </source>
</evidence>
<sequence length="634" mass="68478">MLDLVGNIPYDATEEQLIEICQEVGPVVSFRLVIDRETGKPKGYGFCEYKDEETALSARRNLQGYEINGRQLRVDFAENDKGADRNREQGRGGPGLTPSVDPSKQVGVPAVHGESAQHQPIGLHIAMTAAAVMAGALGGPQAGIQGQLALANDPLTLHLAKMSRNQLTEIISELKGMATRSKEIARQLLLSRPQLPKALFQAQIMLGMVTPQVLQIPNLRQASGQTSQTPFQDSQRGQIPAIQPLSTLPPLAQSNMQSSLLPKVQEVQVSTMPQNSLSHNQFSAPLQLPRQPQAQLPQHATEHALQQASLPGHSLVSTFPPLQSHSSCSLSIRPQIPVAISSINQQIKLPPLKNLAQVGAPNFGHNTQMIHSNATIQPSLLPCHSLPDTAYQPGPSISSGTSLSVGINVDRPAQFAGDSTWAHRSNTNSNLPLRLAEKTSLISDPMESVDRPSKMMKLDDRTLPALNLNLYNANGSTPPKVSGVASLPANTVPKSEAQDSGKQISELPSELESALLQQVLNLTPEQLSSLPPDQQQQVIQLQQMLRLASYNSIFTTTTQSNSKLSRSLQLDEVVHPPDALQPEAAAVCAGVILAGKRSFEQTLIKTESATPMVVFSVCSLVWTISSYWWSPSRV</sequence>
<dbReference type="Gene3D" id="1.10.20.70">
    <property type="entry name" value="Transcription termination and cleavage factor, C-terminal domain"/>
    <property type="match status" value="1"/>
</dbReference>
<evidence type="ECO:0000256" key="3">
    <source>
        <dbReference type="PROSITE-ProRule" id="PRU00176"/>
    </source>
</evidence>
<evidence type="ECO:0000256" key="1">
    <source>
        <dbReference type="ARBA" id="ARBA00004123"/>
    </source>
</evidence>
<dbReference type="InterPro" id="IPR035979">
    <property type="entry name" value="RBD_domain_sf"/>
</dbReference>
<dbReference type="InterPro" id="IPR012677">
    <property type="entry name" value="Nucleotide-bd_a/b_plait_sf"/>
</dbReference>
<evidence type="ECO:0000313" key="6">
    <source>
        <dbReference type="EMBL" id="GMN60581.1"/>
    </source>
</evidence>
<dbReference type="InterPro" id="IPR038192">
    <property type="entry name" value="CSTF_C_sf"/>
</dbReference>
<name>A0AA88DS35_FICCA</name>
<dbReference type="Pfam" id="PF14327">
    <property type="entry name" value="CSTF2_hinge"/>
    <property type="match status" value="1"/>
</dbReference>
<proteinExistence type="predicted"/>
<dbReference type="InterPro" id="IPR026896">
    <property type="entry name" value="CSTF_C"/>
</dbReference>
<keyword evidence="3" id="KW-0694">RNA-binding</keyword>
<dbReference type="Gene3D" id="1.25.40.630">
    <property type="match status" value="1"/>
</dbReference>
<dbReference type="Proteomes" id="UP001187192">
    <property type="component" value="Unassembled WGS sequence"/>
</dbReference>
<comment type="subcellular location">
    <subcellularLocation>
        <location evidence="1">Nucleus</location>
    </subcellularLocation>
</comment>
<dbReference type="GO" id="GO:0003729">
    <property type="term" value="F:mRNA binding"/>
    <property type="evidence" value="ECO:0007669"/>
    <property type="project" value="TreeGrafter"/>
</dbReference>
<gene>
    <name evidence="6" type="ORF">TIFTF001_029672</name>
</gene>
<evidence type="ECO:0000259" key="5">
    <source>
        <dbReference type="PROSITE" id="PS50102"/>
    </source>
</evidence>
<dbReference type="GO" id="GO:0031124">
    <property type="term" value="P:mRNA 3'-end processing"/>
    <property type="evidence" value="ECO:0007669"/>
    <property type="project" value="InterPro"/>
</dbReference>
<comment type="caution">
    <text evidence="6">The sequence shown here is derived from an EMBL/GenBank/DDBJ whole genome shotgun (WGS) entry which is preliminary data.</text>
</comment>
<dbReference type="SUPFAM" id="SSF54928">
    <property type="entry name" value="RNA-binding domain, RBD"/>
    <property type="match status" value="1"/>
</dbReference>
<dbReference type="SMART" id="SM00360">
    <property type="entry name" value="RRM"/>
    <property type="match status" value="1"/>
</dbReference>
<organism evidence="6 7">
    <name type="scientific">Ficus carica</name>
    <name type="common">Common fig</name>
    <dbReference type="NCBI Taxonomy" id="3494"/>
    <lineage>
        <taxon>Eukaryota</taxon>
        <taxon>Viridiplantae</taxon>
        <taxon>Streptophyta</taxon>
        <taxon>Embryophyta</taxon>
        <taxon>Tracheophyta</taxon>
        <taxon>Spermatophyta</taxon>
        <taxon>Magnoliopsida</taxon>
        <taxon>eudicotyledons</taxon>
        <taxon>Gunneridae</taxon>
        <taxon>Pentapetalae</taxon>
        <taxon>rosids</taxon>
        <taxon>fabids</taxon>
        <taxon>Rosales</taxon>
        <taxon>Moraceae</taxon>
        <taxon>Ficeae</taxon>
        <taxon>Ficus</taxon>
    </lineage>
</organism>
<evidence type="ECO:0000256" key="4">
    <source>
        <dbReference type="SAM" id="MobiDB-lite"/>
    </source>
</evidence>
<feature type="region of interest" description="Disordered" evidence="4">
    <location>
        <begin position="77"/>
        <end position="113"/>
    </location>
</feature>
<keyword evidence="7" id="KW-1185">Reference proteome</keyword>
<dbReference type="PANTHER" id="PTHR45735">
    <property type="entry name" value="CLEAVAGE STIMULATION FACTOR SUBUNIT 2"/>
    <property type="match status" value="1"/>
</dbReference>
<dbReference type="Pfam" id="PF00076">
    <property type="entry name" value="RRM_1"/>
    <property type="match status" value="1"/>
</dbReference>
<reference evidence="6" key="1">
    <citation type="submission" date="2023-07" db="EMBL/GenBank/DDBJ databases">
        <title>draft genome sequence of fig (Ficus carica).</title>
        <authorList>
            <person name="Takahashi T."/>
            <person name="Nishimura K."/>
        </authorList>
    </citation>
    <scope>NUCLEOTIDE SEQUENCE</scope>
</reference>
<dbReference type="PROSITE" id="PS50102">
    <property type="entry name" value="RRM"/>
    <property type="match status" value="1"/>
</dbReference>
<dbReference type="CDD" id="cd12398">
    <property type="entry name" value="RRM_CSTF2_RNA15_like"/>
    <property type="match status" value="1"/>
</dbReference>
<dbReference type="PANTHER" id="PTHR45735:SF2">
    <property type="entry name" value="CLEAVAGE STIMULATION FACTOR SUBUNIT 2"/>
    <property type="match status" value="1"/>
</dbReference>
<keyword evidence="2" id="KW-0539">Nucleus</keyword>
<dbReference type="FunFam" id="1.25.40.630:FF:000002">
    <property type="entry name" value="Cleavage stimulating factor 64"/>
    <property type="match status" value="1"/>
</dbReference>
<dbReference type="Pfam" id="PF14304">
    <property type="entry name" value="CSTF_C"/>
    <property type="match status" value="1"/>
</dbReference>
<feature type="compositionally biased region" description="Basic and acidic residues" evidence="4">
    <location>
        <begin position="77"/>
        <end position="90"/>
    </location>
</feature>
<accession>A0AA88DS35</accession>
<evidence type="ECO:0000313" key="7">
    <source>
        <dbReference type="Proteomes" id="UP001187192"/>
    </source>
</evidence>
<dbReference type="Gene3D" id="3.30.70.330">
    <property type="match status" value="1"/>
</dbReference>
<dbReference type="EMBL" id="BTGU01000100">
    <property type="protein sequence ID" value="GMN60581.1"/>
    <property type="molecule type" value="Genomic_DNA"/>
</dbReference>
<feature type="domain" description="RRM" evidence="5">
    <location>
        <begin position="4"/>
        <end position="79"/>
    </location>
</feature>